<dbReference type="eggNOG" id="KOG1052">
    <property type="taxonomic scope" value="Eukaryota"/>
</dbReference>
<evidence type="ECO:0000256" key="10">
    <source>
        <dbReference type="ARBA" id="ARBA00023303"/>
    </source>
</evidence>
<feature type="domain" description="Ionotropic glutamate receptor L-glutamate and glycine-binding" evidence="12">
    <location>
        <begin position="22"/>
        <end position="126"/>
    </location>
</feature>
<dbReference type="GO" id="GO:0016020">
    <property type="term" value="C:membrane"/>
    <property type="evidence" value="ECO:0007669"/>
    <property type="project" value="UniProtKB-SubCell"/>
</dbReference>
<evidence type="ECO:0000256" key="4">
    <source>
        <dbReference type="ARBA" id="ARBA00022989"/>
    </source>
</evidence>
<name>T1JM19_STRMM</name>
<protein>
    <recommendedName>
        <fullName evidence="12">Ionotropic glutamate receptor L-glutamate and glycine-binding domain-containing protein</fullName>
    </recommendedName>
</protein>
<sequence>MFQRDFNFKSGDSKDENLQRPIRITAIQAPPTIILNSKNKSSVMRGFLGHIFNIFNAKFNKSFEIFRCKDNQYGAFVNNSWSGMIGDLVRGAADIAPAVIISKQRGKVVKFSPQIYPFQLDIIYRQSDQHKRNYTLYLQPCNIEMCMCIFAISLLVILVKVFANQVSKKKKIAMFFRNLIDEVLLCWPIVLQVDSISFSFKSMKLVFGIYIAFSMLLFISYTSILTSLLAINHTKILFSSLEDVFVNPNVLPVIWKGGKPEEIFQKPSPYENRSVLRVPTLIEATELVFGGKYVFLHSIRSIQHLIDKNCSFAVAPGYISRDSVGLAYSKQFAQKDYFDFKILLLKQYGILSIEYKRFFPGMASCLQLQNSFNPILFGQIIGPIIVMVAGIFLSLIFAIFELIVDKFFK</sequence>
<dbReference type="HOGENOM" id="CLU_037166_0_0_1"/>
<dbReference type="Proteomes" id="UP000014500">
    <property type="component" value="Unassembled WGS sequence"/>
</dbReference>
<dbReference type="AlphaFoldDB" id="T1JM19"/>
<dbReference type="InterPro" id="IPR015683">
    <property type="entry name" value="Ionotropic_Glu_rcpt"/>
</dbReference>
<evidence type="ECO:0000256" key="5">
    <source>
        <dbReference type="ARBA" id="ARBA00023065"/>
    </source>
</evidence>
<keyword evidence="5" id="KW-0406">Ion transport</keyword>
<dbReference type="EMBL" id="JH431228">
    <property type="status" value="NOT_ANNOTATED_CDS"/>
    <property type="molecule type" value="Genomic_DNA"/>
</dbReference>
<dbReference type="Gene3D" id="3.40.190.10">
    <property type="entry name" value="Periplasmic binding protein-like II"/>
    <property type="match status" value="1"/>
</dbReference>
<evidence type="ECO:0000256" key="2">
    <source>
        <dbReference type="ARBA" id="ARBA00022448"/>
    </source>
</evidence>
<keyword evidence="9" id="KW-1071">Ligand-gated ion channel</keyword>
<evidence type="ECO:0000256" key="6">
    <source>
        <dbReference type="ARBA" id="ARBA00023136"/>
    </source>
</evidence>
<evidence type="ECO:0000259" key="12">
    <source>
        <dbReference type="Pfam" id="PF10613"/>
    </source>
</evidence>
<feature type="transmembrane region" description="Helical" evidence="11">
    <location>
        <begin position="376"/>
        <end position="400"/>
    </location>
</feature>
<feature type="transmembrane region" description="Helical" evidence="11">
    <location>
        <begin position="142"/>
        <end position="163"/>
    </location>
</feature>
<dbReference type="Pfam" id="PF10613">
    <property type="entry name" value="Lig_chan-Glu_bd"/>
    <property type="match status" value="1"/>
</dbReference>
<evidence type="ECO:0000313" key="14">
    <source>
        <dbReference type="Proteomes" id="UP000014500"/>
    </source>
</evidence>
<keyword evidence="8" id="KW-0325">Glycoprotein</keyword>
<keyword evidence="10" id="KW-0407">Ion channel</keyword>
<reference evidence="14" key="1">
    <citation type="submission" date="2011-05" db="EMBL/GenBank/DDBJ databases">
        <authorList>
            <person name="Richards S.R."/>
            <person name="Qu J."/>
            <person name="Jiang H."/>
            <person name="Jhangiani S.N."/>
            <person name="Agravi P."/>
            <person name="Goodspeed R."/>
            <person name="Gross S."/>
            <person name="Mandapat C."/>
            <person name="Jackson L."/>
            <person name="Mathew T."/>
            <person name="Pu L."/>
            <person name="Thornton R."/>
            <person name="Saada N."/>
            <person name="Wilczek-Boney K.B."/>
            <person name="Lee S."/>
            <person name="Kovar C."/>
            <person name="Wu Y."/>
            <person name="Scherer S.E."/>
            <person name="Worley K.C."/>
            <person name="Muzny D.M."/>
            <person name="Gibbs R."/>
        </authorList>
    </citation>
    <scope>NUCLEOTIDE SEQUENCE</scope>
    <source>
        <strain evidence="14">Brora</strain>
    </source>
</reference>
<dbReference type="SUPFAM" id="SSF53850">
    <property type="entry name" value="Periplasmic binding protein-like II"/>
    <property type="match status" value="1"/>
</dbReference>
<dbReference type="PhylomeDB" id="T1JM19"/>
<keyword evidence="2" id="KW-0813">Transport</keyword>
<evidence type="ECO:0000256" key="1">
    <source>
        <dbReference type="ARBA" id="ARBA00004141"/>
    </source>
</evidence>
<dbReference type="EnsemblMetazoa" id="SMAR014899-RA">
    <property type="protein sequence ID" value="SMAR014899-PA"/>
    <property type="gene ID" value="SMAR014899"/>
</dbReference>
<evidence type="ECO:0000256" key="11">
    <source>
        <dbReference type="SAM" id="Phobius"/>
    </source>
</evidence>
<keyword evidence="7" id="KW-0675">Receptor</keyword>
<organism evidence="13 14">
    <name type="scientific">Strigamia maritima</name>
    <name type="common">European centipede</name>
    <name type="synonym">Geophilus maritimus</name>
    <dbReference type="NCBI Taxonomy" id="126957"/>
    <lineage>
        <taxon>Eukaryota</taxon>
        <taxon>Metazoa</taxon>
        <taxon>Ecdysozoa</taxon>
        <taxon>Arthropoda</taxon>
        <taxon>Myriapoda</taxon>
        <taxon>Chilopoda</taxon>
        <taxon>Pleurostigmophora</taxon>
        <taxon>Geophilomorpha</taxon>
        <taxon>Linotaeniidae</taxon>
        <taxon>Strigamia</taxon>
    </lineage>
</organism>
<reference evidence="13" key="2">
    <citation type="submission" date="2015-02" db="UniProtKB">
        <authorList>
            <consortium name="EnsemblMetazoa"/>
        </authorList>
    </citation>
    <scope>IDENTIFICATION</scope>
</reference>
<dbReference type="InterPro" id="IPR019594">
    <property type="entry name" value="Glu/Gly-bd"/>
</dbReference>
<evidence type="ECO:0000256" key="7">
    <source>
        <dbReference type="ARBA" id="ARBA00023170"/>
    </source>
</evidence>
<accession>T1JM19</accession>
<dbReference type="GO" id="GO:0015276">
    <property type="term" value="F:ligand-gated monoatomic ion channel activity"/>
    <property type="evidence" value="ECO:0007669"/>
    <property type="project" value="InterPro"/>
</dbReference>
<comment type="subcellular location">
    <subcellularLocation>
        <location evidence="1">Membrane</location>
        <topology evidence="1">Multi-pass membrane protein</topology>
    </subcellularLocation>
</comment>
<dbReference type="Gene3D" id="1.10.287.70">
    <property type="match status" value="1"/>
</dbReference>
<keyword evidence="3 11" id="KW-0812">Transmembrane</keyword>
<keyword evidence="6 11" id="KW-0472">Membrane</keyword>
<evidence type="ECO:0000256" key="3">
    <source>
        <dbReference type="ARBA" id="ARBA00022692"/>
    </source>
</evidence>
<evidence type="ECO:0000313" key="13">
    <source>
        <dbReference type="EnsemblMetazoa" id="SMAR014899-PA"/>
    </source>
</evidence>
<keyword evidence="4 11" id="KW-1133">Transmembrane helix</keyword>
<feature type="transmembrane region" description="Helical" evidence="11">
    <location>
        <begin position="205"/>
        <end position="231"/>
    </location>
</feature>
<evidence type="ECO:0000256" key="8">
    <source>
        <dbReference type="ARBA" id="ARBA00023180"/>
    </source>
</evidence>
<proteinExistence type="predicted"/>
<evidence type="ECO:0000256" key="9">
    <source>
        <dbReference type="ARBA" id="ARBA00023286"/>
    </source>
</evidence>
<dbReference type="STRING" id="126957.T1JM19"/>
<dbReference type="PANTHER" id="PTHR18966">
    <property type="entry name" value="IONOTROPIC GLUTAMATE RECEPTOR"/>
    <property type="match status" value="1"/>
</dbReference>
<keyword evidence="14" id="KW-1185">Reference proteome</keyword>